<proteinExistence type="inferred from homology"/>
<feature type="transmembrane region" description="Helical" evidence="6">
    <location>
        <begin position="6"/>
        <end position="30"/>
    </location>
</feature>
<dbReference type="AlphaFoldDB" id="A0A533QB61"/>
<keyword evidence="5 6" id="KW-0472">Membrane</keyword>
<evidence type="ECO:0000256" key="4">
    <source>
        <dbReference type="ARBA" id="ARBA00022989"/>
    </source>
</evidence>
<dbReference type="InterPro" id="IPR032816">
    <property type="entry name" value="VTT_dom"/>
</dbReference>
<comment type="similarity">
    <text evidence="6">Belongs to the TVP38/TMEM64 family.</text>
</comment>
<gene>
    <name evidence="8" type="ORF">JETT_1744</name>
</gene>
<evidence type="ECO:0000256" key="2">
    <source>
        <dbReference type="ARBA" id="ARBA00022475"/>
    </source>
</evidence>
<name>A0A533QB61_9BACT</name>
<keyword evidence="3 6" id="KW-0812">Transmembrane</keyword>
<dbReference type="PANTHER" id="PTHR12677:SF59">
    <property type="entry name" value="GOLGI APPARATUS MEMBRANE PROTEIN TVP38-RELATED"/>
    <property type="match status" value="1"/>
</dbReference>
<organism evidence="8 9">
    <name type="scientific">Candidatus Jettenia ecosi</name>
    <dbReference type="NCBI Taxonomy" id="2494326"/>
    <lineage>
        <taxon>Bacteria</taxon>
        <taxon>Pseudomonadati</taxon>
        <taxon>Planctomycetota</taxon>
        <taxon>Candidatus Brocadiia</taxon>
        <taxon>Candidatus Brocadiales</taxon>
        <taxon>Candidatus Brocadiaceae</taxon>
        <taxon>Candidatus Jettenia</taxon>
    </lineage>
</organism>
<dbReference type="InterPro" id="IPR015414">
    <property type="entry name" value="TMEM64"/>
</dbReference>
<dbReference type="EMBL" id="SULG01000031">
    <property type="protein sequence ID" value="TLD41955.1"/>
    <property type="molecule type" value="Genomic_DNA"/>
</dbReference>
<reference evidence="8 9" key="1">
    <citation type="submission" date="2019-04" db="EMBL/GenBank/DDBJ databases">
        <title>Genome of a novel bacterium Candidatus Jettenia ecosi reconstructed from metagenome of an anammox bioreactor.</title>
        <authorList>
            <person name="Mardanov A.V."/>
            <person name="Beletsky A.V."/>
            <person name="Ravin N.V."/>
            <person name="Botchkova E.A."/>
            <person name="Litti Y.V."/>
            <person name="Nozhevnikova A.N."/>
        </authorList>
    </citation>
    <scope>NUCLEOTIDE SEQUENCE [LARGE SCALE GENOMIC DNA]</scope>
    <source>
        <strain evidence="8">J2</strain>
    </source>
</reference>
<evidence type="ECO:0000313" key="9">
    <source>
        <dbReference type="Proteomes" id="UP000319783"/>
    </source>
</evidence>
<keyword evidence="4 6" id="KW-1133">Transmembrane helix</keyword>
<dbReference type="PANTHER" id="PTHR12677">
    <property type="entry name" value="GOLGI APPARATUS MEMBRANE PROTEIN TVP38-RELATED"/>
    <property type="match status" value="1"/>
</dbReference>
<accession>A0A533QB61</accession>
<comment type="caution">
    <text evidence="8">The sequence shown here is derived from an EMBL/GenBank/DDBJ whole genome shotgun (WGS) entry which is preliminary data.</text>
</comment>
<dbReference type="GO" id="GO:0005886">
    <property type="term" value="C:plasma membrane"/>
    <property type="evidence" value="ECO:0007669"/>
    <property type="project" value="UniProtKB-SubCell"/>
</dbReference>
<dbReference type="Pfam" id="PF09335">
    <property type="entry name" value="VTT_dom"/>
    <property type="match status" value="1"/>
</dbReference>
<dbReference type="Proteomes" id="UP000319783">
    <property type="component" value="Unassembled WGS sequence"/>
</dbReference>
<evidence type="ECO:0000256" key="1">
    <source>
        <dbReference type="ARBA" id="ARBA00004651"/>
    </source>
</evidence>
<sequence length="150" mass="16590">MVFGVVWGTMYNFIAANLGATFAFFMARYLGRDFVSKLVRGKVGKYEKKIAGQGFRFIFTLRLIPIIPFNGLNISAGLSGIKYRDYLLGSALGMIPGTFLYTYFADSLFQGATGSWKNALINLIIAGSLLILISLIPILYKRFKKGGNYG</sequence>
<comment type="caution">
    <text evidence="6">Lacks conserved residue(s) required for the propagation of feature annotation.</text>
</comment>
<protein>
    <recommendedName>
        <fullName evidence="6">TVP38/TMEM64 family membrane protein</fullName>
    </recommendedName>
</protein>
<comment type="subcellular location">
    <subcellularLocation>
        <location evidence="1 6">Cell membrane</location>
        <topology evidence="1 6">Multi-pass membrane protein</topology>
    </subcellularLocation>
</comment>
<evidence type="ECO:0000256" key="6">
    <source>
        <dbReference type="RuleBase" id="RU366058"/>
    </source>
</evidence>
<evidence type="ECO:0000259" key="7">
    <source>
        <dbReference type="Pfam" id="PF09335"/>
    </source>
</evidence>
<evidence type="ECO:0000256" key="3">
    <source>
        <dbReference type="ARBA" id="ARBA00022692"/>
    </source>
</evidence>
<keyword evidence="2 6" id="KW-1003">Cell membrane</keyword>
<evidence type="ECO:0000256" key="5">
    <source>
        <dbReference type="ARBA" id="ARBA00023136"/>
    </source>
</evidence>
<evidence type="ECO:0000313" key="8">
    <source>
        <dbReference type="EMBL" id="TLD41955.1"/>
    </source>
</evidence>
<feature type="domain" description="VTT" evidence="7">
    <location>
        <begin position="1"/>
        <end position="106"/>
    </location>
</feature>
<feature type="transmembrane region" description="Helical" evidence="6">
    <location>
        <begin position="86"/>
        <end position="104"/>
    </location>
</feature>
<feature type="transmembrane region" description="Helical" evidence="6">
    <location>
        <begin position="119"/>
        <end position="140"/>
    </location>
</feature>